<dbReference type="InterPro" id="IPR038109">
    <property type="entry name" value="DNA_bind_recomb_sf"/>
</dbReference>
<dbReference type="AlphaFoldDB" id="A0A1G2CFD8"/>
<evidence type="ECO:0000313" key="4">
    <source>
        <dbReference type="Proteomes" id="UP000178880"/>
    </source>
</evidence>
<name>A0A1G2CFD8_9BACT</name>
<dbReference type="InterPro" id="IPR011109">
    <property type="entry name" value="DNA_bind_recombinase_dom"/>
</dbReference>
<dbReference type="GO" id="GO:0003677">
    <property type="term" value="F:DNA binding"/>
    <property type="evidence" value="ECO:0007669"/>
    <property type="project" value="InterPro"/>
</dbReference>
<evidence type="ECO:0000259" key="1">
    <source>
        <dbReference type="Pfam" id="PF07508"/>
    </source>
</evidence>
<gene>
    <name evidence="3" type="ORF">A2945_05585</name>
</gene>
<dbReference type="GO" id="GO:0000150">
    <property type="term" value="F:DNA strand exchange activity"/>
    <property type="evidence" value="ECO:0007669"/>
    <property type="project" value="InterPro"/>
</dbReference>
<reference evidence="3 4" key="1">
    <citation type="journal article" date="2016" name="Nat. Commun.">
        <title>Thousands of microbial genomes shed light on interconnected biogeochemical processes in an aquifer system.</title>
        <authorList>
            <person name="Anantharaman K."/>
            <person name="Brown C.T."/>
            <person name="Hug L.A."/>
            <person name="Sharon I."/>
            <person name="Castelle C.J."/>
            <person name="Probst A.J."/>
            <person name="Thomas B.C."/>
            <person name="Singh A."/>
            <person name="Wilkins M.J."/>
            <person name="Karaoz U."/>
            <person name="Brodie E.L."/>
            <person name="Williams K.H."/>
            <person name="Hubbard S.S."/>
            <person name="Banfield J.F."/>
        </authorList>
    </citation>
    <scope>NUCLEOTIDE SEQUENCE [LARGE SCALE GENOMIC DNA]</scope>
</reference>
<feature type="domain" description="Recombinase" evidence="1">
    <location>
        <begin position="1"/>
        <end position="41"/>
    </location>
</feature>
<comment type="caution">
    <text evidence="3">The sequence shown here is derived from an EMBL/GenBank/DDBJ whole genome shotgun (WGS) entry which is preliminary data.</text>
</comment>
<evidence type="ECO:0000313" key="3">
    <source>
        <dbReference type="EMBL" id="OGY99931.1"/>
    </source>
</evidence>
<evidence type="ECO:0000259" key="2">
    <source>
        <dbReference type="Pfam" id="PF13408"/>
    </source>
</evidence>
<dbReference type="Pfam" id="PF13408">
    <property type="entry name" value="Zn_ribbon_recom"/>
    <property type="match status" value="1"/>
</dbReference>
<proteinExistence type="predicted"/>
<sequence>MLKNPFYCGVYEYPRKSGNWYVGKHQPLISQDLFQAVRTKVIEESKPRRQIREFTFVKMMVCGKCGSGMTGFEKQKLIRSTCEMKWYTYYGCTGGKDRNCKNLYIREESVIKQLSEIVDQLNIDELGARHLIDK</sequence>
<feature type="domain" description="Recombinase zinc beta ribbon" evidence="2">
    <location>
        <begin position="58"/>
        <end position="113"/>
    </location>
</feature>
<evidence type="ECO:0008006" key="5">
    <source>
        <dbReference type="Google" id="ProtNLM"/>
    </source>
</evidence>
<dbReference type="EMBL" id="MHLA01000011">
    <property type="protein sequence ID" value="OGY99931.1"/>
    <property type="molecule type" value="Genomic_DNA"/>
</dbReference>
<dbReference type="Proteomes" id="UP000178880">
    <property type="component" value="Unassembled WGS sequence"/>
</dbReference>
<protein>
    <recommendedName>
        <fullName evidence="5">Recombinase zinc beta ribbon domain-containing protein</fullName>
    </recommendedName>
</protein>
<accession>A0A1G2CFD8</accession>
<dbReference type="STRING" id="1798650.A2945_05585"/>
<dbReference type="InterPro" id="IPR025827">
    <property type="entry name" value="Zn_ribbon_recom_dom"/>
</dbReference>
<dbReference type="Gene3D" id="3.90.1750.20">
    <property type="entry name" value="Putative Large Serine Recombinase, Chain B, Domain 2"/>
    <property type="match status" value="1"/>
</dbReference>
<dbReference type="Pfam" id="PF07508">
    <property type="entry name" value="Recombinase"/>
    <property type="match status" value="1"/>
</dbReference>
<organism evidence="3 4">
    <name type="scientific">Candidatus Liptonbacteria bacterium RIFCSPLOWO2_01_FULL_52_25</name>
    <dbReference type="NCBI Taxonomy" id="1798650"/>
    <lineage>
        <taxon>Bacteria</taxon>
        <taxon>Candidatus Liptoniibacteriota</taxon>
    </lineage>
</organism>